<organism evidence="4">
    <name type="scientific">Hydatigena taeniaeformis</name>
    <name type="common">Feline tapeworm</name>
    <name type="synonym">Taenia taeniaeformis</name>
    <dbReference type="NCBI Taxonomy" id="6205"/>
    <lineage>
        <taxon>Eukaryota</taxon>
        <taxon>Metazoa</taxon>
        <taxon>Spiralia</taxon>
        <taxon>Lophotrochozoa</taxon>
        <taxon>Platyhelminthes</taxon>
        <taxon>Cestoda</taxon>
        <taxon>Eucestoda</taxon>
        <taxon>Cyclophyllidea</taxon>
        <taxon>Taeniidae</taxon>
        <taxon>Hydatigera</taxon>
    </lineage>
</organism>
<feature type="compositionally biased region" description="Basic and acidic residues" evidence="1">
    <location>
        <begin position="983"/>
        <end position="1011"/>
    </location>
</feature>
<evidence type="ECO:0000256" key="1">
    <source>
        <dbReference type="SAM" id="MobiDB-lite"/>
    </source>
</evidence>
<name>A0A0R3X3J5_HYDTA</name>
<feature type="region of interest" description="Disordered" evidence="1">
    <location>
        <begin position="1216"/>
        <end position="1237"/>
    </location>
</feature>
<accession>A0A0R3X3J5</accession>
<feature type="region of interest" description="Disordered" evidence="1">
    <location>
        <begin position="840"/>
        <end position="913"/>
    </location>
</feature>
<feature type="compositionally biased region" description="Polar residues" evidence="1">
    <location>
        <begin position="969"/>
        <end position="982"/>
    </location>
</feature>
<feature type="compositionally biased region" description="Basic and acidic residues" evidence="1">
    <location>
        <begin position="1020"/>
        <end position="1038"/>
    </location>
</feature>
<proteinExistence type="predicted"/>
<evidence type="ECO:0000313" key="3">
    <source>
        <dbReference type="Proteomes" id="UP000274429"/>
    </source>
</evidence>
<feature type="compositionally biased region" description="Polar residues" evidence="1">
    <location>
        <begin position="870"/>
        <end position="882"/>
    </location>
</feature>
<sequence length="1449" mass="161111">MARGAFHHALIIPATFLNEHSKAENTSTKIRREALYDSENLARHMANYVMSQIPTLSITHISSSDIIASDIWSDPFRVYACLFAKASRVLFLVTQHDVVTFGAFTRGHLQSLLNQSTPKDYDWKSRFLVLAMGDFELPAALPCEVIRFREVGWFRDSMALFVLGKKIQEFWNPKLESSCLFSSPEKLKFATNLEETETFQTSLIVKTLNDEGSAEKHREIHGNFNSTLDHEALMISSQCPGCLTHQNFDVRFDIASNRSLEIHELLLPDISTTDLSGINQLSRKNECYYTVQSDIGCMVSSSDMDDNSPVLDDVHSMGDSVGEMQWSSPDSVSVVQEVNHVLPPDESALTLVAMETEELRNKPPHKNGKVKTFADAEKESEPPKPAKRIRTTNDQVTSRSCTFFNHEKDALSSLREGEIHPPIIVETSTEETLEATAERSMEIETSLCPMESCNPLMKSMLSAQKSEDLPCSDELETTPTTSKRASTSEHLTVAKENTIASSDLIGDKKCAYLMEPQCFPEQDELSTITSSTEIKMKHPNAFTLSPSSLHPIIEGSGGRSRVNGHEDEIPGEMASNSVLSASSDDRSSQTRWVKWDDDSFHSIKEESLCPGKGKKVSKNESIEKRRSMTSNAHCEGIRDRRSQSYAEGFKVKEKGKFCNLNGDVEKSHLKSQSTEEKKSTGQENINFECHSTDSRTDQVTTTADIGDEHLSDAFIEKKKPRFNDMLGSSFKPNHCIKRRSLSLESMDILQKHGIEKCLSKKQSSSEPHLNLVINKTRNPIPNPYVVFPIRSGNSLEGGVEHAIVGNFKTLGSAEIRQVMGEGILLENTYSLINTKTASLSVGHESPDEKLKDSDEEGSSQVDMDEDLKTPNISKTGQISPSLSPIKIAQKGDVVSTSNSTTAKGSKNDYDVTTTSTSVPVDNVFCSFNDDASCKGHYFTLKTVEGKFPDLKNVFEKELRERQRRTQETFHSFQPTNSTSSTKTMERDPYSETRGELNENKDAKPKKLDSTHLENVPDIVSDEHREHRTPPSMDIRDTTGKNAKGCINDYPFEDLAKSMSAPKKVKASMPAYSSASKEQSTLVICESSLEQTTDVLKPRGRRRNGTQIIDVLGKSIRNKHLEFKSEKFGEIALVSINAMGSHPESLQGSMQKDEKLKVRPRKSLLNQDSADTDVLRNNNEGSTGQLSPTKGPNNIRFEDTSYGVECSSQDLLMYSPKCRSRTPDSDCDPEITSSTMSRPSCLLSTDKFSSSIPLPKVVPRAKIAQTNCLESSAFRNGLKSDKLNDESLPFCYLTSGVGTMKSEAMGRRPRSEEHKLEIEKRFSSISINDEVNQQEFEVANTAIGSAYSGIKISRRPSASSTRLLHETGEYQRNLSTQVQLGGRRHEIQVHGPYFRLIEENIETDKGPSTYWCDRSVGSPTPCGLSTGFDTTSNSSMVSENSRISSDGKSL</sequence>
<feature type="compositionally biased region" description="Polar residues" evidence="1">
    <location>
        <begin position="894"/>
        <end position="904"/>
    </location>
</feature>
<dbReference type="Proteomes" id="UP000274429">
    <property type="component" value="Unassembled WGS sequence"/>
</dbReference>
<feature type="region of interest" description="Disordered" evidence="1">
    <location>
        <begin position="961"/>
        <end position="1041"/>
    </location>
</feature>
<feature type="region of interest" description="Disordered" evidence="1">
    <location>
        <begin position="609"/>
        <end position="632"/>
    </location>
</feature>
<feature type="region of interest" description="Disordered" evidence="1">
    <location>
        <begin position="1422"/>
        <end position="1449"/>
    </location>
</feature>
<feature type="compositionally biased region" description="Basic and acidic residues" evidence="1">
    <location>
        <begin position="372"/>
        <end position="384"/>
    </location>
</feature>
<evidence type="ECO:0000313" key="2">
    <source>
        <dbReference type="EMBL" id="VDM32382.1"/>
    </source>
</evidence>
<keyword evidence="3" id="KW-1185">Reference proteome</keyword>
<feature type="compositionally biased region" description="Polar residues" evidence="1">
    <location>
        <begin position="477"/>
        <end position="489"/>
    </location>
</feature>
<feature type="region of interest" description="Disordered" evidence="1">
    <location>
        <begin position="465"/>
        <end position="489"/>
    </location>
</feature>
<dbReference type="EMBL" id="UYWX01020420">
    <property type="protein sequence ID" value="VDM32382.1"/>
    <property type="molecule type" value="Genomic_DNA"/>
</dbReference>
<reference evidence="4" key="1">
    <citation type="submission" date="2017-02" db="UniProtKB">
        <authorList>
            <consortium name="WormBaseParasite"/>
        </authorList>
    </citation>
    <scope>IDENTIFICATION</scope>
</reference>
<gene>
    <name evidence="2" type="ORF">TTAC_LOCUS7909</name>
</gene>
<feature type="region of interest" description="Disordered" evidence="1">
    <location>
        <begin position="1142"/>
        <end position="1193"/>
    </location>
</feature>
<dbReference type="WBParaSite" id="TTAC_0000792401-mRNA-1">
    <property type="protein sequence ID" value="TTAC_0000792401-mRNA-1"/>
    <property type="gene ID" value="TTAC_0000792401"/>
</dbReference>
<dbReference type="OrthoDB" id="6277701at2759"/>
<reference evidence="2 3" key="2">
    <citation type="submission" date="2018-11" db="EMBL/GenBank/DDBJ databases">
        <authorList>
            <consortium name="Pathogen Informatics"/>
        </authorList>
    </citation>
    <scope>NUCLEOTIDE SEQUENCE [LARGE SCALE GENOMIC DNA]</scope>
</reference>
<feature type="compositionally biased region" description="Polar residues" evidence="1">
    <location>
        <begin position="1426"/>
        <end position="1449"/>
    </location>
</feature>
<feature type="compositionally biased region" description="Basic and acidic residues" evidence="1">
    <location>
        <begin position="617"/>
        <end position="626"/>
    </location>
</feature>
<feature type="region of interest" description="Disordered" evidence="1">
    <location>
        <begin position="361"/>
        <end position="395"/>
    </location>
</feature>
<feature type="compositionally biased region" description="Acidic residues" evidence="1">
    <location>
        <begin position="853"/>
        <end position="865"/>
    </location>
</feature>
<feature type="compositionally biased region" description="Polar residues" evidence="1">
    <location>
        <begin position="1163"/>
        <end position="1191"/>
    </location>
</feature>
<protein>
    <submittedName>
        <fullName evidence="2 4">Uncharacterized protein</fullName>
    </submittedName>
</protein>
<evidence type="ECO:0000313" key="4">
    <source>
        <dbReference type="WBParaSite" id="TTAC_0000792401-mRNA-1"/>
    </source>
</evidence>